<evidence type="ECO:0000256" key="3">
    <source>
        <dbReference type="ARBA" id="ARBA00022603"/>
    </source>
</evidence>
<organism evidence="7 8">
    <name type="scientific">Natronospira proteinivora</name>
    <dbReference type="NCBI Taxonomy" id="1807133"/>
    <lineage>
        <taxon>Bacteria</taxon>
        <taxon>Pseudomonadati</taxon>
        <taxon>Pseudomonadota</taxon>
        <taxon>Gammaproteobacteria</taxon>
        <taxon>Natronospirales</taxon>
        <taxon>Natronospiraceae</taxon>
        <taxon>Natronospira</taxon>
    </lineage>
</organism>
<reference evidence="7 8" key="1">
    <citation type="submission" date="2022-03" db="EMBL/GenBank/DDBJ databases">
        <title>Genomic Encyclopedia of Type Strains, Phase III (KMG-III): the genomes of soil and plant-associated and newly described type strains.</title>
        <authorList>
            <person name="Whitman W."/>
        </authorList>
    </citation>
    <scope>NUCLEOTIDE SEQUENCE [LARGE SCALE GENOMIC DNA]</scope>
    <source>
        <strain evidence="7 8">BSker1</strain>
    </source>
</reference>
<keyword evidence="3 6" id="KW-0489">Methyltransferase</keyword>
<keyword evidence="7" id="KW-0687">Ribonucleoprotein</keyword>
<dbReference type="Gene3D" id="3.40.50.150">
    <property type="entry name" value="Vaccinia Virus protein VP39"/>
    <property type="match status" value="1"/>
</dbReference>
<feature type="binding site" evidence="6">
    <location>
        <position position="146"/>
    </location>
    <ligand>
        <name>S-adenosyl-L-methionine</name>
        <dbReference type="ChEBI" id="CHEBI:59789"/>
    </ligand>
</feature>
<comment type="subcellular location">
    <subcellularLocation>
        <location evidence="6">Cytoplasm</location>
    </subcellularLocation>
</comment>
<evidence type="ECO:0000256" key="2">
    <source>
        <dbReference type="ARBA" id="ARBA00022490"/>
    </source>
</evidence>
<comment type="catalytic activity">
    <reaction evidence="6">
        <text>L-lysyl-[protein] + 3 S-adenosyl-L-methionine = N(6),N(6),N(6)-trimethyl-L-lysyl-[protein] + 3 S-adenosyl-L-homocysteine + 3 H(+)</text>
        <dbReference type="Rhea" id="RHEA:54192"/>
        <dbReference type="Rhea" id="RHEA-COMP:9752"/>
        <dbReference type="Rhea" id="RHEA-COMP:13826"/>
        <dbReference type="ChEBI" id="CHEBI:15378"/>
        <dbReference type="ChEBI" id="CHEBI:29969"/>
        <dbReference type="ChEBI" id="CHEBI:57856"/>
        <dbReference type="ChEBI" id="CHEBI:59789"/>
        <dbReference type="ChEBI" id="CHEBI:61961"/>
    </reaction>
</comment>
<dbReference type="SUPFAM" id="SSF53335">
    <property type="entry name" value="S-adenosyl-L-methionine-dependent methyltransferases"/>
    <property type="match status" value="1"/>
</dbReference>
<proteinExistence type="inferred from homology"/>
<sequence>MNWLKLSIKAGELDVTDIEAAMEALGAQAISYEDAGDQPLLEPGAGETPLWNETIVTGLFSAEHGHQALIDDLIRDWPGNSVPDYEIEVLEDRDWTLAWADHAKPLCFADKLWILPGETDMDLAPEAITVRIPPGLAFGTGSHPTTALCLNWLAQRVQPGMRVVDYGSGSGILAVAAARLGAKSVLAVDNDPQALVATWDNARANDVAGRIQAVAPDNCPAMQADLVIANILANPLIELAPRILALLAPRGELALTGVLEDQSERVTKAYADQLMDIRIERREDWVLIRGRKVVT</sequence>
<protein>
    <recommendedName>
        <fullName evidence="6">Ribosomal protein L11 methyltransferase</fullName>
        <shortName evidence="6">L11 Mtase</shortName>
        <ecNumber evidence="6">2.1.1.-</ecNumber>
    </recommendedName>
</protein>
<dbReference type="GO" id="GO:0005840">
    <property type="term" value="C:ribosome"/>
    <property type="evidence" value="ECO:0007669"/>
    <property type="project" value="UniProtKB-KW"/>
</dbReference>
<dbReference type="Pfam" id="PF06325">
    <property type="entry name" value="PrmA"/>
    <property type="match status" value="1"/>
</dbReference>
<dbReference type="RefSeq" id="WP_253451157.1">
    <property type="nucleotide sequence ID" value="NZ_JALJYF010000003.1"/>
</dbReference>
<accession>A0ABT1GCI3</accession>
<feature type="binding site" evidence="6">
    <location>
        <position position="189"/>
    </location>
    <ligand>
        <name>S-adenosyl-L-methionine</name>
        <dbReference type="ChEBI" id="CHEBI:59789"/>
    </ligand>
</feature>
<dbReference type="PIRSF" id="PIRSF000401">
    <property type="entry name" value="RPL11_MTase"/>
    <property type="match status" value="1"/>
</dbReference>
<feature type="binding site" evidence="6">
    <location>
        <position position="230"/>
    </location>
    <ligand>
        <name>S-adenosyl-L-methionine</name>
        <dbReference type="ChEBI" id="CHEBI:59789"/>
    </ligand>
</feature>
<evidence type="ECO:0000256" key="4">
    <source>
        <dbReference type="ARBA" id="ARBA00022679"/>
    </source>
</evidence>
<keyword evidence="2 6" id="KW-0963">Cytoplasm</keyword>
<dbReference type="NCBIfam" id="TIGR00406">
    <property type="entry name" value="prmA"/>
    <property type="match status" value="1"/>
</dbReference>
<dbReference type="InterPro" id="IPR050078">
    <property type="entry name" value="Ribosomal_L11_MeTrfase_PrmA"/>
</dbReference>
<keyword evidence="8" id="KW-1185">Reference proteome</keyword>
<dbReference type="HAMAP" id="MF_00735">
    <property type="entry name" value="Methyltr_PrmA"/>
    <property type="match status" value="1"/>
</dbReference>
<dbReference type="InterPro" id="IPR029063">
    <property type="entry name" value="SAM-dependent_MTases_sf"/>
</dbReference>
<evidence type="ECO:0000256" key="6">
    <source>
        <dbReference type="HAMAP-Rule" id="MF_00735"/>
    </source>
</evidence>
<gene>
    <name evidence="6" type="primary">prmA</name>
    <name evidence="7" type="ORF">J2T60_002619</name>
</gene>
<comment type="caution">
    <text evidence="7">The sequence shown here is derived from an EMBL/GenBank/DDBJ whole genome shotgun (WGS) entry which is preliminary data.</text>
</comment>
<evidence type="ECO:0000313" key="7">
    <source>
        <dbReference type="EMBL" id="MCP1728605.1"/>
    </source>
</evidence>
<dbReference type="PANTHER" id="PTHR43648:SF1">
    <property type="entry name" value="ELECTRON TRANSFER FLAVOPROTEIN BETA SUBUNIT LYSINE METHYLTRANSFERASE"/>
    <property type="match status" value="1"/>
</dbReference>
<dbReference type="GO" id="GO:0032259">
    <property type="term" value="P:methylation"/>
    <property type="evidence" value="ECO:0007669"/>
    <property type="project" value="UniProtKB-KW"/>
</dbReference>
<name>A0ABT1GCI3_9GAMM</name>
<dbReference type="GO" id="GO:0008168">
    <property type="term" value="F:methyltransferase activity"/>
    <property type="evidence" value="ECO:0007669"/>
    <property type="project" value="UniProtKB-KW"/>
</dbReference>
<dbReference type="Proteomes" id="UP001523550">
    <property type="component" value="Unassembled WGS sequence"/>
</dbReference>
<keyword evidence="7" id="KW-0689">Ribosomal protein</keyword>
<evidence type="ECO:0000256" key="5">
    <source>
        <dbReference type="ARBA" id="ARBA00022691"/>
    </source>
</evidence>
<keyword evidence="4 6" id="KW-0808">Transferase</keyword>
<dbReference type="PANTHER" id="PTHR43648">
    <property type="entry name" value="ELECTRON TRANSFER FLAVOPROTEIN BETA SUBUNIT LYSINE METHYLTRANSFERASE"/>
    <property type="match status" value="1"/>
</dbReference>
<dbReference type="EMBL" id="JALJYF010000003">
    <property type="protein sequence ID" value="MCP1728605.1"/>
    <property type="molecule type" value="Genomic_DNA"/>
</dbReference>
<comment type="similarity">
    <text evidence="1 6">Belongs to the methyltransferase superfamily. PrmA family.</text>
</comment>
<feature type="binding site" evidence="6">
    <location>
        <position position="167"/>
    </location>
    <ligand>
        <name>S-adenosyl-L-methionine</name>
        <dbReference type="ChEBI" id="CHEBI:59789"/>
    </ligand>
</feature>
<dbReference type="InterPro" id="IPR004498">
    <property type="entry name" value="Ribosomal_PrmA_MeTrfase"/>
</dbReference>
<keyword evidence="5 6" id="KW-0949">S-adenosyl-L-methionine</keyword>
<dbReference type="EC" id="2.1.1.-" evidence="6"/>
<evidence type="ECO:0000256" key="1">
    <source>
        <dbReference type="ARBA" id="ARBA00009741"/>
    </source>
</evidence>
<comment type="function">
    <text evidence="6">Methylates ribosomal protein L11.</text>
</comment>
<evidence type="ECO:0000313" key="8">
    <source>
        <dbReference type="Proteomes" id="UP001523550"/>
    </source>
</evidence>